<evidence type="ECO:0000313" key="3">
    <source>
        <dbReference type="Proteomes" id="UP000714380"/>
    </source>
</evidence>
<dbReference type="EMBL" id="JAEDAH010000020">
    <property type="protein sequence ID" value="MCA6062934.1"/>
    <property type="molecule type" value="Genomic_DNA"/>
</dbReference>
<dbReference type="Proteomes" id="UP000714380">
    <property type="component" value="Unassembled WGS sequence"/>
</dbReference>
<sequence>MSNEKVKSLAEKRSEKQTETIQDAIKRAKQLIRNNNAEHIEEPEGLASGDMEKFLSDPDEYEKEDKDE</sequence>
<accession>A0ABS7ZMU5</accession>
<organism evidence="2 3">
    <name type="scientific">Thalassolituus marinus</name>
    <dbReference type="NCBI Taxonomy" id="671053"/>
    <lineage>
        <taxon>Bacteria</taxon>
        <taxon>Pseudomonadati</taxon>
        <taxon>Pseudomonadota</taxon>
        <taxon>Gammaproteobacteria</taxon>
        <taxon>Oceanospirillales</taxon>
        <taxon>Oceanospirillaceae</taxon>
        <taxon>Thalassolituus</taxon>
    </lineage>
</organism>
<protein>
    <submittedName>
        <fullName evidence="2">Uncharacterized protein</fullName>
    </submittedName>
</protein>
<dbReference type="RefSeq" id="WP_225672430.1">
    <property type="nucleotide sequence ID" value="NZ_JAEDAH010000020.1"/>
</dbReference>
<feature type="compositionally biased region" description="Acidic residues" evidence="1">
    <location>
        <begin position="57"/>
        <end position="68"/>
    </location>
</feature>
<comment type="caution">
    <text evidence="2">The sequence shown here is derived from an EMBL/GenBank/DDBJ whole genome shotgun (WGS) entry which is preliminary data.</text>
</comment>
<keyword evidence="3" id="KW-1185">Reference proteome</keyword>
<proteinExistence type="predicted"/>
<reference evidence="2 3" key="1">
    <citation type="submission" date="2020-12" db="EMBL/GenBank/DDBJ databases">
        <title>Novel Thalassolituus-related marine hydrocarbonoclastic bacteria mediated algae-derived hydrocarbons mineralization in twilight zone of the northern South China Sea.</title>
        <authorList>
            <person name="Dong C."/>
        </authorList>
    </citation>
    <scope>NUCLEOTIDE SEQUENCE [LARGE SCALE GENOMIC DNA]</scope>
    <source>
        <strain evidence="2 3">IMCC1826</strain>
    </source>
</reference>
<evidence type="ECO:0000256" key="1">
    <source>
        <dbReference type="SAM" id="MobiDB-lite"/>
    </source>
</evidence>
<name>A0ABS7ZMU5_9GAMM</name>
<feature type="region of interest" description="Disordered" evidence="1">
    <location>
        <begin position="33"/>
        <end position="68"/>
    </location>
</feature>
<evidence type="ECO:0000313" key="2">
    <source>
        <dbReference type="EMBL" id="MCA6062934.1"/>
    </source>
</evidence>
<gene>
    <name evidence="2" type="ORF">I9W95_04850</name>
</gene>